<dbReference type="EMBL" id="KZ453008">
    <property type="protein sequence ID" value="PKA47939.1"/>
    <property type="molecule type" value="Genomic_DNA"/>
</dbReference>
<accession>A0A2H9ZXB4</accession>
<evidence type="ECO:0000313" key="2">
    <source>
        <dbReference type="EMBL" id="PKA47939.1"/>
    </source>
</evidence>
<dbReference type="AlphaFoldDB" id="A0A2H9ZXB4"/>
<protein>
    <submittedName>
        <fullName evidence="2">Uncharacterized protein</fullName>
    </submittedName>
</protein>
<proteinExistence type="predicted"/>
<gene>
    <name evidence="2" type="ORF">AXF42_Ash016285</name>
</gene>
<feature type="region of interest" description="Disordered" evidence="1">
    <location>
        <begin position="60"/>
        <end position="81"/>
    </location>
</feature>
<keyword evidence="3" id="KW-1185">Reference proteome</keyword>
<dbReference type="Proteomes" id="UP000236161">
    <property type="component" value="Unassembled WGS sequence"/>
</dbReference>
<sequence length="233" mass="26184">MAQVNAEWANKNEVARKEFHHNLSDVNQANFAHVKDLQKRIRELDNEREALREKRRRLREELTKAREASSGAKEAISEARRREESLKSEVRSLRALVENSSGWRGRRMEDLEEAVRRAVKVVSASPVGHHVKSQAAFDVLLQTLVDVSILNQENIRGPAVLPFCGPKGPGRFFDAESPCPEEIPPPKSYAGWGYQLAPSRKSPEEGQTTPLEASWSGRALPPPQPQDRPGSQK</sequence>
<reference evidence="2 3" key="1">
    <citation type="journal article" date="2017" name="Nature">
        <title>The Apostasia genome and the evolution of orchids.</title>
        <authorList>
            <person name="Zhang G.Q."/>
            <person name="Liu K.W."/>
            <person name="Li Z."/>
            <person name="Lohaus R."/>
            <person name="Hsiao Y.Y."/>
            <person name="Niu S.C."/>
            <person name="Wang J.Y."/>
            <person name="Lin Y.C."/>
            <person name="Xu Q."/>
            <person name="Chen L.J."/>
            <person name="Yoshida K."/>
            <person name="Fujiwara S."/>
            <person name="Wang Z.W."/>
            <person name="Zhang Y.Q."/>
            <person name="Mitsuda N."/>
            <person name="Wang M."/>
            <person name="Liu G.H."/>
            <person name="Pecoraro L."/>
            <person name="Huang H.X."/>
            <person name="Xiao X.J."/>
            <person name="Lin M."/>
            <person name="Wu X.Y."/>
            <person name="Wu W.L."/>
            <person name="Chen Y.Y."/>
            <person name="Chang S.B."/>
            <person name="Sakamoto S."/>
            <person name="Ohme-Takagi M."/>
            <person name="Yagi M."/>
            <person name="Zeng S.J."/>
            <person name="Shen C.Y."/>
            <person name="Yeh C.M."/>
            <person name="Luo Y.B."/>
            <person name="Tsai W.C."/>
            <person name="Van de Peer Y."/>
            <person name="Liu Z.J."/>
        </authorList>
    </citation>
    <scope>NUCLEOTIDE SEQUENCE [LARGE SCALE GENOMIC DNA]</scope>
    <source>
        <strain evidence="3">cv. Shenzhen</strain>
        <tissue evidence="2">Stem</tissue>
    </source>
</reference>
<evidence type="ECO:0000256" key="1">
    <source>
        <dbReference type="SAM" id="MobiDB-lite"/>
    </source>
</evidence>
<feature type="region of interest" description="Disordered" evidence="1">
    <location>
        <begin position="176"/>
        <end position="233"/>
    </location>
</feature>
<evidence type="ECO:0000313" key="3">
    <source>
        <dbReference type="Proteomes" id="UP000236161"/>
    </source>
</evidence>
<name>A0A2H9ZXB4_9ASPA</name>
<organism evidence="2 3">
    <name type="scientific">Apostasia shenzhenica</name>
    <dbReference type="NCBI Taxonomy" id="1088818"/>
    <lineage>
        <taxon>Eukaryota</taxon>
        <taxon>Viridiplantae</taxon>
        <taxon>Streptophyta</taxon>
        <taxon>Embryophyta</taxon>
        <taxon>Tracheophyta</taxon>
        <taxon>Spermatophyta</taxon>
        <taxon>Magnoliopsida</taxon>
        <taxon>Liliopsida</taxon>
        <taxon>Asparagales</taxon>
        <taxon>Orchidaceae</taxon>
        <taxon>Apostasioideae</taxon>
        <taxon>Apostasia</taxon>
    </lineage>
</organism>